<evidence type="ECO:0000313" key="1">
    <source>
        <dbReference type="EMBL" id="GEU78480.1"/>
    </source>
</evidence>
<comment type="caution">
    <text evidence="1">The sequence shown here is derived from an EMBL/GenBank/DDBJ whole genome shotgun (WGS) entry which is preliminary data.</text>
</comment>
<accession>A0A6L2MXB2</accession>
<gene>
    <name evidence="1" type="ORF">Tci_050458</name>
</gene>
<proteinExistence type="predicted"/>
<protein>
    <submittedName>
        <fullName evidence="1">Uncharacterized protein</fullName>
    </submittedName>
</protein>
<sequence length="217" mass="23254">MDDLYNNLKIYESEVMGSSNTTQNTQNVAFVSSNNTDSTNKVVNTAHGVSAASSKTKASNLLNVKGDGLKVADGNVDYESQKIPTENMKESRNMEAPRRTVPVEDTISNALVSQCDGLGYDWSGQAKDGPTNFALMAYTSSSSSSSSNSNTKLSTCEGYHAVLPPYTGNFIPPKPDLVFVDKHVVSESVTSLPGIAKSKVENSETKLKTISTPIIED</sequence>
<reference evidence="1" key="1">
    <citation type="journal article" date="2019" name="Sci. Rep.">
        <title>Draft genome of Tanacetum cinerariifolium, the natural source of mosquito coil.</title>
        <authorList>
            <person name="Yamashiro T."/>
            <person name="Shiraishi A."/>
            <person name="Satake H."/>
            <person name="Nakayama K."/>
        </authorList>
    </citation>
    <scope>NUCLEOTIDE SEQUENCE</scope>
</reference>
<organism evidence="1">
    <name type="scientific">Tanacetum cinerariifolium</name>
    <name type="common">Dalmatian daisy</name>
    <name type="synonym">Chrysanthemum cinerariifolium</name>
    <dbReference type="NCBI Taxonomy" id="118510"/>
    <lineage>
        <taxon>Eukaryota</taxon>
        <taxon>Viridiplantae</taxon>
        <taxon>Streptophyta</taxon>
        <taxon>Embryophyta</taxon>
        <taxon>Tracheophyta</taxon>
        <taxon>Spermatophyta</taxon>
        <taxon>Magnoliopsida</taxon>
        <taxon>eudicotyledons</taxon>
        <taxon>Gunneridae</taxon>
        <taxon>Pentapetalae</taxon>
        <taxon>asterids</taxon>
        <taxon>campanulids</taxon>
        <taxon>Asterales</taxon>
        <taxon>Asteraceae</taxon>
        <taxon>Asteroideae</taxon>
        <taxon>Anthemideae</taxon>
        <taxon>Anthemidinae</taxon>
        <taxon>Tanacetum</taxon>
    </lineage>
</organism>
<dbReference type="EMBL" id="BKCJ010007683">
    <property type="protein sequence ID" value="GEU78480.1"/>
    <property type="molecule type" value="Genomic_DNA"/>
</dbReference>
<name>A0A6L2MXB2_TANCI</name>
<dbReference type="AlphaFoldDB" id="A0A6L2MXB2"/>